<keyword evidence="2" id="KW-0472">Membrane</keyword>
<feature type="transmembrane region" description="Helical" evidence="2">
    <location>
        <begin position="260"/>
        <end position="280"/>
    </location>
</feature>
<name>A0A239K199_9ACTN</name>
<organism evidence="3 4">
    <name type="scientific">Actinoplanes regularis</name>
    <dbReference type="NCBI Taxonomy" id="52697"/>
    <lineage>
        <taxon>Bacteria</taxon>
        <taxon>Bacillati</taxon>
        <taxon>Actinomycetota</taxon>
        <taxon>Actinomycetes</taxon>
        <taxon>Micromonosporales</taxon>
        <taxon>Micromonosporaceae</taxon>
        <taxon>Actinoplanes</taxon>
    </lineage>
</organism>
<reference evidence="3 4" key="1">
    <citation type="submission" date="2017-06" db="EMBL/GenBank/DDBJ databases">
        <authorList>
            <person name="Kim H.J."/>
            <person name="Triplett B.A."/>
        </authorList>
    </citation>
    <scope>NUCLEOTIDE SEQUENCE [LARGE SCALE GENOMIC DNA]</scope>
    <source>
        <strain evidence="3 4">DSM 43151</strain>
    </source>
</reference>
<sequence>MSQPQPVPQGGASPGPAGFPAYPGQPAPAGYPGQPAPAGYPGQPAPAGYPGQPAPAGYPGQPAPAGYPGQPAPAGYPGQPAPAGYPGQPAPAGYPPAGFAPAQPAPGAFPSPGPAAYPVPAPGAIPAPYSGQPAPGAFPPPYSAAQPGYASGVLSCRFCGSIPAVETKFRGHQGMVVVMRFLSNSGPFCRDCGLGVFRHMTSRTLVQGWYGYGSFIITPITVIMNLFRRGSVANLPAPQPNPYGPSRPPMDPGPRLLERPLTWVGLLIPFALISLIIFMASQD</sequence>
<protein>
    <submittedName>
        <fullName evidence="3">Uncharacterized protein</fullName>
    </submittedName>
</protein>
<evidence type="ECO:0000256" key="1">
    <source>
        <dbReference type="SAM" id="MobiDB-lite"/>
    </source>
</evidence>
<evidence type="ECO:0000313" key="4">
    <source>
        <dbReference type="Proteomes" id="UP000198415"/>
    </source>
</evidence>
<dbReference type="EMBL" id="FZNR01000041">
    <property type="protein sequence ID" value="SNT11463.1"/>
    <property type="molecule type" value="Genomic_DNA"/>
</dbReference>
<keyword evidence="2" id="KW-0812">Transmembrane</keyword>
<dbReference type="Proteomes" id="UP000198415">
    <property type="component" value="Unassembled WGS sequence"/>
</dbReference>
<accession>A0A239K199</accession>
<evidence type="ECO:0000313" key="3">
    <source>
        <dbReference type="EMBL" id="SNT11463.1"/>
    </source>
</evidence>
<feature type="region of interest" description="Disordered" evidence="1">
    <location>
        <begin position="1"/>
        <end position="107"/>
    </location>
</feature>
<dbReference type="AlphaFoldDB" id="A0A239K199"/>
<keyword evidence="2" id="KW-1133">Transmembrane helix</keyword>
<proteinExistence type="predicted"/>
<feature type="compositionally biased region" description="Low complexity" evidence="1">
    <location>
        <begin position="1"/>
        <end position="87"/>
    </location>
</feature>
<evidence type="ECO:0000256" key="2">
    <source>
        <dbReference type="SAM" id="Phobius"/>
    </source>
</evidence>
<gene>
    <name evidence="3" type="ORF">SAMN06264365_1414</name>
</gene>
<dbReference type="OrthoDB" id="3298677at2"/>
<feature type="transmembrane region" description="Helical" evidence="2">
    <location>
        <begin position="209"/>
        <end position="227"/>
    </location>
</feature>
<keyword evidence="4" id="KW-1185">Reference proteome</keyword>
<dbReference type="RefSeq" id="WP_143232931.1">
    <property type="nucleotide sequence ID" value="NZ_FZNR01000041.1"/>
</dbReference>